<proteinExistence type="predicted"/>
<organism evidence="3 4">
    <name type="scientific">Jilunia laotingensis</name>
    <dbReference type="NCBI Taxonomy" id="2763675"/>
    <lineage>
        <taxon>Bacteria</taxon>
        <taxon>Pseudomonadati</taxon>
        <taxon>Bacteroidota</taxon>
        <taxon>Bacteroidia</taxon>
        <taxon>Bacteroidales</taxon>
        <taxon>Bacteroidaceae</taxon>
        <taxon>Jilunia</taxon>
    </lineage>
</organism>
<comment type="caution">
    <text evidence="3">The sequence shown here is derived from an EMBL/GenBank/DDBJ whole genome shotgun (WGS) entry which is preliminary data.</text>
</comment>
<dbReference type="PANTHER" id="PTHR11051">
    <property type="entry name" value="GLYCOSYL HYDROLASE-RELATED"/>
    <property type="match status" value="1"/>
</dbReference>
<evidence type="ECO:0000259" key="2">
    <source>
        <dbReference type="Pfam" id="PF03632"/>
    </source>
</evidence>
<evidence type="ECO:0000313" key="3">
    <source>
        <dbReference type="EMBL" id="MBC8592670.1"/>
    </source>
</evidence>
<dbReference type="GO" id="GO:0016757">
    <property type="term" value="F:glycosyltransferase activity"/>
    <property type="evidence" value="ECO:0007669"/>
    <property type="project" value="UniProtKB-ARBA"/>
</dbReference>
<sequence>MKKYLFISFFILSVFTSTAQNNDWKIEANNTTNYVGTPVANGGIGILPWSEPFSIRHIILNHVFDSDGPRGISRVLRGINPFLLTLELDGEQITKDNIKDWKQVVDMKEATHNTSFTGLNKAEISYSICALRNMPYAGLIRVNVKALDNLSLKVIQTMEVPDEYGKPTSVFKTMQDGTSRQLVFQTSAPSAQGAQHVSASSSFLCPDSTYTIQANKKDNNMYVEKQLKKGETATFALVAVICSTRDFSDPYGESERQVVYAKHEGTQRLISSHRCLWNELWEGDIVIEGDKEAQRDVRFALYNLYSFCRAGSRLSISPMGLSAQGYNGHIFWDTEIWMFPPMLLLNGEIAESMINYRTDRLDAARKKAYIHGYKGAMFPWESDDSGNEATPSWALTGPFEHHITADVAIACWAYYSITKDKKWLIEKGYPLMKEAADFWVSRAEKNEDGTYSICNVVGANEYADGVTDNAFTNGSAIRALQDATKAAAICGEKAPRAWSEVYKSLRIHSFDDGTTREHKDYQGIMIKQADANLLGYPLGIISDPTTLRKDLAYYADKIDPENGPAMSYSVFCVQYARLGEAEKAYEMYKKSFQPNQRPPFGVIAETATSQNPYFATGAGGLLQAVINGFGGIQITDKGIIQLPSVLPPHWKKLIIKGVGPDRRTFIKEQK</sequence>
<dbReference type="AlphaFoldDB" id="A0A926F284"/>
<reference evidence="3" key="1">
    <citation type="submission" date="2020-08" db="EMBL/GenBank/DDBJ databases">
        <title>Genome public.</title>
        <authorList>
            <person name="Liu C."/>
            <person name="Sun Q."/>
        </authorList>
    </citation>
    <scope>NUCLEOTIDE SEQUENCE</scope>
    <source>
        <strain evidence="3">N12</strain>
    </source>
</reference>
<protein>
    <submittedName>
        <fullName evidence="3">Glycoside hydrolase family 65 protein</fullName>
    </submittedName>
</protein>
<dbReference type="EMBL" id="JACRTF010000001">
    <property type="protein sequence ID" value="MBC8592670.1"/>
    <property type="molecule type" value="Genomic_DNA"/>
</dbReference>
<gene>
    <name evidence="3" type="ORF">H8744_05280</name>
</gene>
<keyword evidence="3" id="KW-0378">Hydrolase</keyword>
<dbReference type="InterPro" id="IPR037018">
    <property type="entry name" value="GH65_N"/>
</dbReference>
<dbReference type="Pfam" id="PF03632">
    <property type="entry name" value="Glyco_hydro_65m"/>
    <property type="match status" value="1"/>
</dbReference>
<dbReference type="SUPFAM" id="SSF48208">
    <property type="entry name" value="Six-hairpin glycosidases"/>
    <property type="match status" value="1"/>
</dbReference>
<dbReference type="Proteomes" id="UP000651085">
    <property type="component" value="Unassembled WGS sequence"/>
</dbReference>
<dbReference type="Gene3D" id="2.70.98.40">
    <property type="entry name" value="Glycoside hydrolase, family 65, N-terminal domain"/>
    <property type="match status" value="1"/>
</dbReference>
<feature type="signal peptide" evidence="1">
    <location>
        <begin position="1"/>
        <end position="19"/>
    </location>
</feature>
<feature type="domain" description="Glycoside hydrolase family 65 central catalytic" evidence="2">
    <location>
        <begin position="298"/>
        <end position="494"/>
    </location>
</feature>
<evidence type="ECO:0000256" key="1">
    <source>
        <dbReference type="SAM" id="SignalP"/>
    </source>
</evidence>
<dbReference type="InterPro" id="IPR005195">
    <property type="entry name" value="Glyco_hydro_65_M"/>
</dbReference>
<dbReference type="GO" id="GO:0030246">
    <property type="term" value="F:carbohydrate binding"/>
    <property type="evidence" value="ECO:0007669"/>
    <property type="project" value="InterPro"/>
</dbReference>
<dbReference type="InterPro" id="IPR011013">
    <property type="entry name" value="Gal_mutarotase_sf_dom"/>
</dbReference>
<accession>A0A926F284</accession>
<keyword evidence="1" id="KW-0732">Signal</keyword>
<feature type="chain" id="PRO_5038908006" evidence="1">
    <location>
        <begin position="20"/>
        <end position="670"/>
    </location>
</feature>
<dbReference type="Gene3D" id="1.50.10.10">
    <property type="match status" value="1"/>
</dbReference>
<dbReference type="GO" id="GO:0005975">
    <property type="term" value="P:carbohydrate metabolic process"/>
    <property type="evidence" value="ECO:0007669"/>
    <property type="project" value="InterPro"/>
</dbReference>
<dbReference type="SUPFAM" id="SSF74650">
    <property type="entry name" value="Galactose mutarotase-like"/>
    <property type="match status" value="1"/>
</dbReference>
<name>A0A926F284_9BACT</name>
<dbReference type="PANTHER" id="PTHR11051:SF8">
    <property type="entry name" value="PROTEIN-GLUCOSYLGALACTOSYLHYDROXYLYSINE GLUCOSIDASE"/>
    <property type="match status" value="1"/>
</dbReference>
<keyword evidence="4" id="KW-1185">Reference proteome</keyword>
<dbReference type="InterPro" id="IPR008928">
    <property type="entry name" value="6-hairpin_glycosidase_sf"/>
</dbReference>
<dbReference type="RefSeq" id="WP_262433843.1">
    <property type="nucleotide sequence ID" value="NZ_JACRTF010000001.1"/>
</dbReference>
<dbReference type="InterPro" id="IPR012341">
    <property type="entry name" value="6hp_glycosidase-like_sf"/>
</dbReference>
<evidence type="ECO:0000313" key="4">
    <source>
        <dbReference type="Proteomes" id="UP000651085"/>
    </source>
</evidence>
<dbReference type="GO" id="GO:0004553">
    <property type="term" value="F:hydrolase activity, hydrolyzing O-glycosyl compounds"/>
    <property type="evidence" value="ECO:0007669"/>
    <property type="project" value="TreeGrafter"/>
</dbReference>